<protein>
    <recommendedName>
        <fullName evidence="2">Type II secretion system protein H</fullName>
    </recommendedName>
    <alternativeName>
        <fullName evidence="9">General secretion pathway protein H</fullName>
    </alternativeName>
</protein>
<evidence type="ECO:0000256" key="9">
    <source>
        <dbReference type="ARBA" id="ARBA00030775"/>
    </source>
</evidence>
<comment type="caution">
    <text evidence="11">The sequence shown here is derived from an EMBL/GenBank/DDBJ whole genome shotgun (WGS) entry which is preliminary data.</text>
</comment>
<gene>
    <name evidence="11" type="primary">gspH</name>
    <name evidence="11" type="ORF">GCM10009332_28550</name>
</gene>
<keyword evidence="3" id="KW-1003">Cell membrane</keyword>
<keyword evidence="12" id="KW-1185">Reference proteome</keyword>
<dbReference type="EMBL" id="BMPZ01000010">
    <property type="protein sequence ID" value="GGI89455.1"/>
    <property type="molecule type" value="Genomic_DNA"/>
</dbReference>
<evidence type="ECO:0000256" key="10">
    <source>
        <dbReference type="SAM" id="SignalP"/>
    </source>
</evidence>
<proteinExistence type="predicted"/>
<dbReference type="GO" id="GO:0015628">
    <property type="term" value="P:protein secretion by the type II secretion system"/>
    <property type="evidence" value="ECO:0007669"/>
    <property type="project" value="InterPro"/>
</dbReference>
<comment type="subcellular location">
    <subcellularLocation>
        <location evidence="1">Cell inner membrane</location>
        <topology evidence="1">Single-pass membrane protein</topology>
    </subcellularLocation>
</comment>
<evidence type="ECO:0000256" key="6">
    <source>
        <dbReference type="ARBA" id="ARBA00022692"/>
    </source>
</evidence>
<evidence type="ECO:0000256" key="8">
    <source>
        <dbReference type="ARBA" id="ARBA00023136"/>
    </source>
</evidence>
<organism evidence="11 12">
    <name type="scientific">Shewanella gelidii</name>
    <dbReference type="NCBI Taxonomy" id="1642821"/>
    <lineage>
        <taxon>Bacteria</taxon>
        <taxon>Pseudomonadati</taxon>
        <taxon>Pseudomonadota</taxon>
        <taxon>Gammaproteobacteria</taxon>
        <taxon>Alteromonadales</taxon>
        <taxon>Shewanellaceae</taxon>
        <taxon>Shewanella</taxon>
    </lineage>
</organism>
<reference evidence="11" key="1">
    <citation type="journal article" date="2014" name="Int. J. Syst. Evol. Microbiol.">
        <title>Complete genome sequence of Corynebacterium casei LMG S-19264T (=DSM 44701T), isolated from a smear-ripened cheese.</title>
        <authorList>
            <consortium name="US DOE Joint Genome Institute (JGI-PGF)"/>
            <person name="Walter F."/>
            <person name="Albersmeier A."/>
            <person name="Kalinowski J."/>
            <person name="Ruckert C."/>
        </authorList>
    </citation>
    <scope>NUCLEOTIDE SEQUENCE</scope>
    <source>
        <strain evidence="11">JCM 30804</strain>
    </source>
</reference>
<sequence>MTRKNSCGFTLLEVLLVALLMGLAAAAVTLTMGNSNKQQDLDKLALQFMAATELVLDETILSGQFLGIMVKEDQYQFVYFDDDKWQTIADDRLLSERQMPEDVTLQLVIEGLPLTQEDEEDESWFDEPFIEAETELENEVKEPEIFLFPSGEMSAFELAFSSQNQQGESVEALVVGSALGQLSLGRPDDHR</sequence>
<keyword evidence="10" id="KW-0732">Signal</keyword>
<dbReference type="PRINTS" id="PR00885">
    <property type="entry name" value="BCTERIALGSPH"/>
</dbReference>
<feature type="chain" id="PRO_5037680473" description="Type II secretion system protein H" evidence="10">
    <location>
        <begin position="27"/>
        <end position="191"/>
    </location>
</feature>
<dbReference type="InterPro" id="IPR002416">
    <property type="entry name" value="T2SS_protein-GspH"/>
</dbReference>
<evidence type="ECO:0000256" key="5">
    <source>
        <dbReference type="ARBA" id="ARBA00022519"/>
    </source>
</evidence>
<keyword evidence="5" id="KW-0997">Cell inner membrane</keyword>
<evidence type="ECO:0000256" key="4">
    <source>
        <dbReference type="ARBA" id="ARBA00022481"/>
    </source>
</evidence>
<dbReference type="InterPro" id="IPR045584">
    <property type="entry name" value="Pilin-like"/>
</dbReference>
<evidence type="ECO:0000256" key="1">
    <source>
        <dbReference type="ARBA" id="ARBA00004377"/>
    </source>
</evidence>
<evidence type="ECO:0000313" key="11">
    <source>
        <dbReference type="EMBL" id="GGI89455.1"/>
    </source>
</evidence>
<evidence type="ECO:0000256" key="3">
    <source>
        <dbReference type="ARBA" id="ARBA00022475"/>
    </source>
</evidence>
<evidence type="ECO:0000313" key="12">
    <source>
        <dbReference type="Proteomes" id="UP000613743"/>
    </source>
</evidence>
<evidence type="ECO:0000256" key="7">
    <source>
        <dbReference type="ARBA" id="ARBA00022989"/>
    </source>
</evidence>
<dbReference type="GO" id="GO:0005886">
    <property type="term" value="C:plasma membrane"/>
    <property type="evidence" value="ECO:0007669"/>
    <property type="project" value="UniProtKB-SubCell"/>
</dbReference>
<reference evidence="11" key="2">
    <citation type="submission" date="2020-09" db="EMBL/GenBank/DDBJ databases">
        <authorList>
            <person name="Sun Q."/>
            <person name="Ohkuma M."/>
        </authorList>
    </citation>
    <scope>NUCLEOTIDE SEQUENCE</scope>
    <source>
        <strain evidence="11">JCM 30804</strain>
    </source>
</reference>
<dbReference type="NCBIfam" id="TIGR01708">
    <property type="entry name" value="typeII_sec_gspH"/>
    <property type="match status" value="1"/>
</dbReference>
<accession>A0A917NDD4</accession>
<dbReference type="Gene3D" id="3.55.40.10">
    <property type="entry name" value="minor pseudopilin epsh domain"/>
    <property type="match status" value="1"/>
</dbReference>
<dbReference type="InterPro" id="IPR012902">
    <property type="entry name" value="N_methyl_site"/>
</dbReference>
<dbReference type="Pfam" id="PF07963">
    <property type="entry name" value="N_methyl"/>
    <property type="match status" value="1"/>
</dbReference>
<dbReference type="GO" id="GO:0015627">
    <property type="term" value="C:type II protein secretion system complex"/>
    <property type="evidence" value="ECO:0007669"/>
    <property type="project" value="InterPro"/>
</dbReference>
<keyword evidence="8" id="KW-0472">Membrane</keyword>
<dbReference type="InterPro" id="IPR049875">
    <property type="entry name" value="TypeII_GspH"/>
</dbReference>
<dbReference type="AlphaFoldDB" id="A0A917NDD4"/>
<keyword evidence="7" id="KW-1133">Transmembrane helix</keyword>
<dbReference type="Proteomes" id="UP000613743">
    <property type="component" value="Unassembled WGS sequence"/>
</dbReference>
<dbReference type="NCBIfam" id="TIGR02532">
    <property type="entry name" value="IV_pilin_GFxxxE"/>
    <property type="match status" value="1"/>
</dbReference>
<keyword evidence="6" id="KW-0812">Transmembrane</keyword>
<evidence type="ECO:0000256" key="2">
    <source>
        <dbReference type="ARBA" id="ARBA00021549"/>
    </source>
</evidence>
<keyword evidence="4" id="KW-0488">Methylation</keyword>
<feature type="signal peptide" evidence="10">
    <location>
        <begin position="1"/>
        <end position="26"/>
    </location>
</feature>
<name>A0A917NDD4_9GAMM</name>
<dbReference type="SUPFAM" id="SSF54523">
    <property type="entry name" value="Pili subunits"/>
    <property type="match status" value="1"/>
</dbReference>